<dbReference type="AlphaFoldDB" id="A0A0N0V8N1"/>
<evidence type="ECO:0000256" key="1">
    <source>
        <dbReference type="SAM" id="MobiDB-lite"/>
    </source>
</evidence>
<protein>
    <submittedName>
        <fullName evidence="2">Uncharacterized protein</fullName>
    </submittedName>
</protein>
<gene>
    <name evidence="2" type="ORF">FLAG1_00487</name>
</gene>
<reference evidence="2 3" key="1">
    <citation type="submission" date="2015-04" db="EMBL/GenBank/DDBJ databases">
        <title>The draft genome sequence of Fusarium langsethiae, a T-2/HT-2 mycotoxin producer.</title>
        <authorList>
            <person name="Lysoe E."/>
            <person name="Divon H.H."/>
            <person name="Terzi V."/>
            <person name="Orru L."/>
            <person name="Lamontanara A."/>
            <person name="Kolseth A.-K."/>
            <person name="Frandsen R.J."/>
            <person name="Nielsen K."/>
            <person name="Thrane U."/>
        </authorList>
    </citation>
    <scope>NUCLEOTIDE SEQUENCE [LARGE SCALE GENOMIC DNA]</scope>
    <source>
        <strain evidence="2 3">Fl201059</strain>
    </source>
</reference>
<proteinExistence type="predicted"/>
<dbReference type="Proteomes" id="UP000037904">
    <property type="component" value="Unassembled WGS sequence"/>
</dbReference>
<sequence>MSSCLDDKENGNGIDGRENGGEIDESQSQGDNDSGNVTPMDQAVEELGAPKDEDFIVPSRLLDRFSRAGVKFESFDDLFKATHPGVKITNERRYDWWSDIFRE</sequence>
<evidence type="ECO:0000313" key="3">
    <source>
        <dbReference type="Proteomes" id="UP000037904"/>
    </source>
</evidence>
<comment type="caution">
    <text evidence="2">The sequence shown here is derived from an EMBL/GenBank/DDBJ whole genome shotgun (WGS) entry which is preliminary data.</text>
</comment>
<dbReference type="OrthoDB" id="10554542at2759"/>
<accession>A0A0N0V8N1</accession>
<keyword evidence="3" id="KW-1185">Reference proteome</keyword>
<dbReference type="EMBL" id="JXCE01000003">
    <property type="protein sequence ID" value="KPA46624.1"/>
    <property type="molecule type" value="Genomic_DNA"/>
</dbReference>
<feature type="compositionally biased region" description="Polar residues" evidence="1">
    <location>
        <begin position="26"/>
        <end position="39"/>
    </location>
</feature>
<organism evidence="2 3">
    <name type="scientific">Fusarium langsethiae</name>
    <dbReference type="NCBI Taxonomy" id="179993"/>
    <lineage>
        <taxon>Eukaryota</taxon>
        <taxon>Fungi</taxon>
        <taxon>Dikarya</taxon>
        <taxon>Ascomycota</taxon>
        <taxon>Pezizomycotina</taxon>
        <taxon>Sordariomycetes</taxon>
        <taxon>Hypocreomycetidae</taxon>
        <taxon>Hypocreales</taxon>
        <taxon>Nectriaceae</taxon>
        <taxon>Fusarium</taxon>
    </lineage>
</organism>
<feature type="region of interest" description="Disordered" evidence="1">
    <location>
        <begin position="1"/>
        <end position="51"/>
    </location>
</feature>
<name>A0A0N0V8N1_FUSLA</name>
<evidence type="ECO:0000313" key="2">
    <source>
        <dbReference type="EMBL" id="KPA46624.1"/>
    </source>
</evidence>
<feature type="compositionally biased region" description="Basic and acidic residues" evidence="1">
    <location>
        <begin position="1"/>
        <end position="20"/>
    </location>
</feature>